<accession>A0AAD7VYH2</accession>
<evidence type="ECO:0000313" key="2">
    <source>
        <dbReference type="Proteomes" id="UP001221898"/>
    </source>
</evidence>
<proteinExistence type="predicted"/>
<name>A0AAD7VYH2_9TELE</name>
<dbReference type="InterPro" id="IPR043128">
    <property type="entry name" value="Rev_trsase/Diguanyl_cyclase"/>
</dbReference>
<reference evidence="1" key="1">
    <citation type="journal article" date="2023" name="Science">
        <title>Genome structures resolve the early diversification of teleost fishes.</title>
        <authorList>
            <person name="Parey E."/>
            <person name="Louis A."/>
            <person name="Montfort J."/>
            <person name="Bouchez O."/>
            <person name="Roques C."/>
            <person name="Iampietro C."/>
            <person name="Lluch J."/>
            <person name="Castinel A."/>
            <person name="Donnadieu C."/>
            <person name="Desvignes T."/>
            <person name="Floi Bucao C."/>
            <person name="Jouanno E."/>
            <person name="Wen M."/>
            <person name="Mejri S."/>
            <person name="Dirks R."/>
            <person name="Jansen H."/>
            <person name="Henkel C."/>
            <person name="Chen W.J."/>
            <person name="Zahm M."/>
            <person name="Cabau C."/>
            <person name="Klopp C."/>
            <person name="Thompson A.W."/>
            <person name="Robinson-Rechavi M."/>
            <person name="Braasch I."/>
            <person name="Lecointre G."/>
            <person name="Bobe J."/>
            <person name="Postlethwait J.H."/>
            <person name="Berthelot C."/>
            <person name="Roest Crollius H."/>
            <person name="Guiguen Y."/>
        </authorList>
    </citation>
    <scope>NUCLEOTIDE SEQUENCE</scope>
    <source>
        <strain evidence="1">NC1722</strain>
    </source>
</reference>
<comment type="caution">
    <text evidence="1">The sequence shown here is derived from an EMBL/GenBank/DDBJ whole genome shotgun (WGS) entry which is preliminary data.</text>
</comment>
<dbReference type="Gene3D" id="3.30.70.270">
    <property type="match status" value="1"/>
</dbReference>
<protein>
    <submittedName>
        <fullName evidence="1">Uncharacterized protein</fullName>
    </submittedName>
</protein>
<dbReference type="EMBL" id="JAINUG010000655">
    <property type="protein sequence ID" value="KAJ8362491.1"/>
    <property type="molecule type" value="Genomic_DNA"/>
</dbReference>
<keyword evidence="2" id="KW-1185">Reference proteome</keyword>
<gene>
    <name evidence="1" type="ORF">AAFF_G00372030</name>
</gene>
<organism evidence="1 2">
    <name type="scientific">Aldrovandia affinis</name>
    <dbReference type="NCBI Taxonomy" id="143900"/>
    <lineage>
        <taxon>Eukaryota</taxon>
        <taxon>Metazoa</taxon>
        <taxon>Chordata</taxon>
        <taxon>Craniata</taxon>
        <taxon>Vertebrata</taxon>
        <taxon>Euteleostomi</taxon>
        <taxon>Actinopterygii</taxon>
        <taxon>Neopterygii</taxon>
        <taxon>Teleostei</taxon>
        <taxon>Notacanthiformes</taxon>
        <taxon>Halosauridae</taxon>
        <taxon>Aldrovandia</taxon>
    </lineage>
</organism>
<evidence type="ECO:0000313" key="1">
    <source>
        <dbReference type="EMBL" id="KAJ8362491.1"/>
    </source>
</evidence>
<dbReference type="AlphaFoldDB" id="A0AAD7VYH2"/>
<dbReference type="Proteomes" id="UP001221898">
    <property type="component" value="Unassembled WGS sequence"/>
</dbReference>
<dbReference type="InterPro" id="IPR043502">
    <property type="entry name" value="DNA/RNA_pol_sf"/>
</dbReference>
<sequence length="172" mass="19463">MDGQPSVMRRRAASGGSVVLAHGSSFKAALVALQHMLERVAPAGLKLHPEKCHFMQREVVFLGHKWLMLFKEPEGQVTHWIEELQAYDFTVVHRAGACHTNVDALSRHPCTADGCHYCEQKEAQERDLILERVGEVVYRVQLPPTGRKVALHRDRLALYRGALPHHRPRGPR</sequence>
<dbReference type="SUPFAM" id="SSF56672">
    <property type="entry name" value="DNA/RNA polymerases"/>
    <property type="match status" value="1"/>
</dbReference>